<gene>
    <name evidence="3" type="ORF">SAMN05216410_3136</name>
</gene>
<dbReference type="InterPro" id="IPR036366">
    <property type="entry name" value="PGBDSf"/>
</dbReference>
<accession>A0A1G6TMF5</accession>
<evidence type="ECO:0000313" key="3">
    <source>
        <dbReference type="EMBL" id="SDD29686.1"/>
    </source>
</evidence>
<feature type="domain" description="Peptidoglycan binding-like" evidence="2">
    <location>
        <begin position="114"/>
        <end position="169"/>
    </location>
</feature>
<evidence type="ECO:0000259" key="2">
    <source>
        <dbReference type="Pfam" id="PF01471"/>
    </source>
</evidence>
<proteinExistence type="predicted"/>
<organism evidence="3 4">
    <name type="scientific">Sanguibacter gelidistatuariae</name>
    <dbReference type="NCBI Taxonomy" id="1814289"/>
    <lineage>
        <taxon>Bacteria</taxon>
        <taxon>Bacillati</taxon>
        <taxon>Actinomycetota</taxon>
        <taxon>Actinomycetes</taxon>
        <taxon>Micrococcales</taxon>
        <taxon>Sanguibacteraceae</taxon>
        <taxon>Sanguibacter</taxon>
    </lineage>
</organism>
<dbReference type="OrthoDB" id="5064716at2"/>
<keyword evidence="1" id="KW-0732">Signal</keyword>
<protein>
    <submittedName>
        <fullName evidence="3">Putative peptidoglycan binding domain-containing protein</fullName>
    </submittedName>
</protein>
<name>A0A1G6TMF5_9MICO</name>
<dbReference type="Proteomes" id="UP000199039">
    <property type="component" value="Unassembled WGS sequence"/>
</dbReference>
<dbReference type="SUPFAM" id="SSF47090">
    <property type="entry name" value="PGBD-like"/>
    <property type="match status" value="1"/>
</dbReference>
<evidence type="ECO:0000256" key="1">
    <source>
        <dbReference type="SAM" id="SignalP"/>
    </source>
</evidence>
<dbReference type="Gene3D" id="1.10.101.10">
    <property type="entry name" value="PGBD-like superfamily/PGBD"/>
    <property type="match status" value="1"/>
</dbReference>
<feature type="signal peptide" evidence="1">
    <location>
        <begin position="1"/>
        <end position="23"/>
    </location>
</feature>
<evidence type="ECO:0000313" key="4">
    <source>
        <dbReference type="Proteomes" id="UP000199039"/>
    </source>
</evidence>
<dbReference type="InterPro" id="IPR036365">
    <property type="entry name" value="PGBD-like_sf"/>
</dbReference>
<dbReference type="STRING" id="1814289.SAMN05216410_3136"/>
<keyword evidence="4" id="KW-1185">Reference proteome</keyword>
<reference evidence="3 4" key="1">
    <citation type="submission" date="2016-09" db="EMBL/GenBank/DDBJ databases">
        <authorList>
            <person name="Capua I."/>
            <person name="De Benedictis P."/>
            <person name="Joannis T."/>
            <person name="Lombin L.H."/>
            <person name="Cattoli G."/>
        </authorList>
    </citation>
    <scope>NUCLEOTIDE SEQUENCE [LARGE SCALE GENOMIC DNA]</scope>
    <source>
        <strain evidence="3 4">ISLP-3</strain>
    </source>
</reference>
<dbReference type="RefSeq" id="WP_093184826.1">
    <property type="nucleotide sequence ID" value="NZ_FMYH01000006.1"/>
</dbReference>
<dbReference type="EMBL" id="FMYH01000006">
    <property type="protein sequence ID" value="SDD29686.1"/>
    <property type="molecule type" value="Genomic_DNA"/>
</dbReference>
<dbReference type="AlphaFoldDB" id="A0A1G6TMF5"/>
<sequence length="327" mass="32736">MQNRLAATLVALTVIVASGTAPALVSTPDIGAVVWEVQPSLVESVDSAQVQQAKDAAIDDAIVDRQAQVAGLAEVARAAEAASVAEAARSAEAEQVQADQVAEAARAAAAQAAETISQVQQTLLSLGYSGVGAVDALAGPHTTSAVEAFQADAGYPVTGEASTATLAQLVEKSDAGWHRPAPVAKTVVPRRAATPAAPAQAALAPAAAAAAPAWTTYVANSGGQATIDLCAGGLTAFRGDDGHAFFSVPYLTIHNNCGGAPILKLSTGDTVVITGGGVDGTYQVVDSRDVSQGSTTDAVEGVAGDILLQTCYFNSTTMRVVGATKVS</sequence>
<feature type="chain" id="PRO_5011608696" evidence="1">
    <location>
        <begin position="24"/>
        <end position="327"/>
    </location>
</feature>
<dbReference type="Pfam" id="PF01471">
    <property type="entry name" value="PG_binding_1"/>
    <property type="match status" value="1"/>
</dbReference>
<dbReference type="InterPro" id="IPR002477">
    <property type="entry name" value="Peptidoglycan-bd-like"/>
</dbReference>